<comment type="caution">
    <text evidence="1">The sequence shown here is derived from an EMBL/GenBank/DDBJ whole genome shotgun (WGS) entry which is preliminary data.</text>
</comment>
<dbReference type="EMBL" id="CABN01000015">
    <property type="protein sequence ID" value="CBH99447.1"/>
    <property type="molecule type" value="Genomic_DNA"/>
</dbReference>
<reference evidence="1" key="1">
    <citation type="submission" date="2009-10" db="EMBL/GenBank/DDBJ databases">
        <title>Diversity of trophic interactions inside an arsenic-rich microbial ecosystem.</title>
        <authorList>
            <person name="Bertin P.N."/>
            <person name="Heinrich-Salmeron A."/>
            <person name="Pelletier E."/>
            <person name="Goulhen-Chollet F."/>
            <person name="Arsene-Ploetze F."/>
            <person name="Gallien S."/>
            <person name="Calteau A."/>
            <person name="Vallenet D."/>
            <person name="Casiot C."/>
            <person name="Chane-Woon-Ming B."/>
            <person name="Giloteaux L."/>
            <person name="Barakat M."/>
            <person name="Bonnefoy V."/>
            <person name="Bruneel O."/>
            <person name="Chandler M."/>
            <person name="Cleiss J."/>
            <person name="Duran R."/>
            <person name="Elbaz-Poulichet F."/>
            <person name="Fonknechten N."/>
            <person name="Lauga B."/>
            <person name="Mornico D."/>
            <person name="Ortet P."/>
            <person name="Schaeffer C."/>
            <person name="Siguier P."/>
            <person name="Alexander Thil Smith A."/>
            <person name="Van Dorsselaer A."/>
            <person name="Weissenbach J."/>
            <person name="Medigue C."/>
            <person name="Le Paslier D."/>
        </authorList>
    </citation>
    <scope>NUCLEOTIDE SEQUENCE</scope>
</reference>
<name>E6PWY8_9ZZZZ</name>
<gene>
    <name evidence="1" type="ORF">CARN3_0368</name>
</gene>
<evidence type="ECO:0000313" key="1">
    <source>
        <dbReference type="EMBL" id="CBH99447.1"/>
    </source>
</evidence>
<sequence>MLQPDAASAGGFYGVHAFVCDAEDGVDGFSVCGEGGQADAGADGDFEAGAHAEDGRGEVVVQAGGVFHSLFARGFWH</sequence>
<organism evidence="1">
    <name type="scientific">mine drainage metagenome</name>
    <dbReference type="NCBI Taxonomy" id="410659"/>
    <lineage>
        <taxon>unclassified sequences</taxon>
        <taxon>metagenomes</taxon>
        <taxon>ecological metagenomes</taxon>
    </lineage>
</organism>
<dbReference type="AlphaFoldDB" id="E6PWY8"/>
<accession>E6PWY8</accession>
<proteinExistence type="predicted"/>
<protein>
    <submittedName>
        <fullName evidence="1">Uncharacterized protein</fullName>
    </submittedName>
</protein>